<dbReference type="AlphaFoldDB" id="A0A1H6EWV8"/>
<accession>A0A1H6EWV8</accession>
<evidence type="ECO:0000256" key="1">
    <source>
        <dbReference type="SAM" id="MobiDB-lite"/>
    </source>
</evidence>
<gene>
    <name evidence="2" type="ORF">SAMN05444920_120180</name>
</gene>
<feature type="region of interest" description="Disordered" evidence="1">
    <location>
        <begin position="1"/>
        <end position="29"/>
    </location>
</feature>
<keyword evidence="3" id="KW-1185">Reference proteome</keyword>
<dbReference type="EMBL" id="FNVT01000020">
    <property type="protein sequence ID" value="SEH01476.1"/>
    <property type="molecule type" value="Genomic_DNA"/>
</dbReference>
<name>A0A1H6EWV8_9ACTN</name>
<protein>
    <submittedName>
        <fullName evidence="2">Uncharacterized protein</fullName>
    </submittedName>
</protein>
<evidence type="ECO:0000313" key="3">
    <source>
        <dbReference type="Proteomes" id="UP000236732"/>
    </source>
</evidence>
<organism evidence="2 3">
    <name type="scientific">Nonomuraea solani</name>
    <dbReference type="NCBI Taxonomy" id="1144553"/>
    <lineage>
        <taxon>Bacteria</taxon>
        <taxon>Bacillati</taxon>
        <taxon>Actinomycetota</taxon>
        <taxon>Actinomycetes</taxon>
        <taxon>Streptosporangiales</taxon>
        <taxon>Streptosporangiaceae</taxon>
        <taxon>Nonomuraea</taxon>
    </lineage>
</organism>
<proteinExistence type="predicted"/>
<reference evidence="2 3" key="1">
    <citation type="submission" date="2016-10" db="EMBL/GenBank/DDBJ databases">
        <authorList>
            <person name="de Groot N.N."/>
        </authorList>
    </citation>
    <scope>NUCLEOTIDE SEQUENCE [LARGE SCALE GENOMIC DNA]</scope>
    <source>
        <strain evidence="2 3">CGMCC 4.7037</strain>
    </source>
</reference>
<evidence type="ECO:0000313" key="2">
    <source>
        <dbReference type="EMBL" id="SEH01476.1"/>
    </source>
</evidence>
<sequence>MGHPAIAGRGPQRQVSLNGDAASRGPENMANFYEDTLELRENLEEARKT</sequence>
<dbReference type="Proteomes" id="UP000236732">
    <property type="component" value="Unassembled WGS sequence"/>
</dbReference>